<dbReference type="Gene3D" id="1.10.10.10">
    <property type="entry name" value="Winged helix-like DNA-binding domain superfamily/Winged helix DNA-binding domain"/>
    <property type="match status" value="1"/>
</dbReference>
<evidence type="ECO:0000259" key="1">
    <source>
        <dbReference type="PROSITE" id="PS50995"/>
    </source>
</evidence>
<organism evidence="2 3">
    <name type="scientific">Mesorhizobium loti R88b</name>
    <dbReference type="NCBI Taxonomy" id="935548"/>
    <lineage>
        <taxon>Bacteria</taxon>
        <taxon>Pseudomonadati</taxon>
        <taxon>Pseudomonadota</taxon>
        <taxon>Alphaproteobacteria</taxon>
        <taxon>Hyphomicrobiales</taxon>
        <taxon>Phyllobacteriaceae</taxon>
        <taxon>Mesorhizobium</taxon>
    </lineage>
</organism>
<dbReference type="Pfam" id="PF12802">
    <property type="entry name" value="MarR_2"/>
    <property type="match status" value="1"/>
</dbReference>
<dbReference type="SMART" id="SM00347">
    <property type="entry name" value="HTH_MARR"/>
    <property type="match status" value="1"/>
</dbReference>
<dbReference type="PROSITE" id="PS50995">
    <property type="entry name" value="HTH_MARR_2"/>
    <property type="match status" value="1"/>
</dbReference>
<dbReference type="InterPro" id="IPR000835">
    <property type="entry name" value="HTH_MarR-typ"/>
</dbReference>
<dbReference type="PANTHER" id="PTHR39515:SF2">
    <property type="entry name" value="HTH-TYPE TRANSCRIPTIONAL REGULATOR RV0880"/>
    <property type="match status" value="1"/>
</dbReference>
<dbReference type="Proteomes" id="UP000503017">
    <property type="component" value="Chromosome"/>
</dbReference>
<protein>
    <submittedName>
        <fullName evidence="2">MarR family transcriptional regulator</fullName>
    </submittedName>
</protein>
<dbReference type="InterPro" id="IPR036390">
    <property type="entry name" value="WH_DNA-bd_sf"/>
</dbReference>
<reference evidence="2 3" key="1">
    <citation type="submission" date="2018-10" db="EMBL/GenBank/DDBJ databases">
        <authorList>
            <person name="Perry B.J."/>
            <person name="Sullivan J.T."/>
            <person name="Murphy R.J.T."/>
            <person name="Ramsay J.P."/>
            <person name="Ronson C.W."/>
        </authorList>
    </citation>
    <scope>NUCLEOTIDE SEQUENCE [LARGE SCALE GENOMIC DNA]</scope>
    <source>
        <strain evidence="2 3">R88b</strain>
    </source>
</reference>
<evidence type="ECO:0000313" key="3">
    <source>
        <dbReference type="Proteomes" id="UP000503017"/>
    </source>
</evidence>
<dbReference type="RefSeq" id="WP_027030720.1">
    <property type="nucleotide sequence ID" value="NZ_CP033367.1"/>
</dbReference>
<gene>
    <name evidence="2" type="ORF">EB235_12385</name>
</gene>
<sequence>MKDQAPPQNDPETMRAMALAAELRVVAGRLIRRLREQADDGDLTTSQKSVVLHLDREGPATVTTLARGLDMRPQSMGAIVSALQVAGLVEGAPDPADGRQTILSLTSACRDMIAAGRAARQDWLFRAIQTKLDREEQGQLAGAIELLKRLADF</sequence>
<accession>A0A6M7WNN6</accession>
<proteinExistence type="predicted"/>
<feature type="domain" description="HTH marR-type" evidence="1">
    <location>
        <begin position="16"/>
        <end position="152"/>
    </location>
</feature>
<dbReference type="SUPFAM" id="SSF46785">
    <property type="entry name" value="Winged helix' DNA-binding domain"/>
    <property type="match status" value="1"/>
</dbReference>
<dbReference type="PANTHER" id="PTHR39515">
    <property type="entry name" value="CONSERVED PROTEIN"/>
    <property type="match status" value="1"/>
</dbReference>
<dbReference type="InterPro" id="IPR052526">
    <property type="entry name" value="HTH-type_Bedaq_tolerance"/>
</dbReference>
<dbReference type="AlphaFoldDB" id="A0A6M7WNN6"/>
<dbReference type="EMBL" id="CP033367">
    <property type="protein sequence ID" value="QKD02199.1"/>
    <property type="molecule type" value="Genomic_DNA"/>
</dbReference>
<dbReference type="GO" id="GO:0003700">
    <property type="term" value="F:DNA-binding transcription factor activity"/>
    <property type="evidence" value="ECO:0007669"/>
    <property type="project" value="InterPro"/>
</dbReference>
<name>A0A6M7WNN6_RHILI</name>
<dbReference type="InterPro" id="IPR036388">
    <property type="entry name" value="WH-like_DNA-bd_sf"/>
</dbReference>
<evidence type="ECO:0000313" key="2">
    <source>
        <dbReference type="EMBL" id="QKD02199.1"/>
    </source>
</evidence>
<dbReference type="Gene3D" id="1.10.287.100">
    <property type="match status" value="1"/>
</dbReference>